<evidence type="ECO:0000313" key="8">
    <source>
        <dbReference type="Proteomes" id="UP001152798"/>
    </source>
</evidence>
<dbReference type="Pfam" id="PF03227">
    <property type="entry name" value="GILT"/>
    <property type="match status" value="1"/>
</dbReference>
<dbReference type="Proteomes" id="UP001152798">
    <property type="component" value="Chromosome 3"/>
</dbReference>
<evidence type="ECO:0000256" key="2">
    <source>
        <dbReference type="ARBA" id="ARBA00005679"/>
    </source>
</evidence>
<dbReference type="EMBL" id="OV725079">
    <property type="protein sequence ID" value="CAH1394902.1"/>
    <property type="molecule type" value="Genomic_DNA"/>
</dbReference>
<dbReference type="GO" id="GO:0005576">
    <property type="term" value="C:extracellular region"/>
    <property type="evidence" value="ECO:0007669"/>
    <property type="project" value="UniProtKB-SubCell"/>
</dbReference>
<keyword evidence="4 6" id="KW-0732">Signal</keyword>
<dbReference type="InterPro" id="IPR004911">
    <property type="entry name" value="Interferon-induced_GILT"/>
</dbReference>
<dbReference type="AlphaFoldDB" id="A0A9P0EGN4"/>
<keyword evidence="3" id="KW-0964">Secreted</keyword>
<comment type="subcellular location">
    <subcellularLocation>
        <location evidence="1">Secreted</location>
    </subcellularLocation>
</comment>
<feature type="signal peptide" evidence="6">
    <location>
        <begin position="1"/>
        <end position="16"/>
    </location>
</feature>
<gene>
    <name evidence="7" type="ORF">NEZAVI_LOCUS5271</name>
</gene>
<accession>A0A9P0EGN4</accession>
<evidence type="ECO:0000256" key="5">
    <source>
        <dbReference type="ARBA" id="ARBA00023180"/>
    </source>
</evidence>
<evidence type="ECO:0000256" key="3">
    <source>
        <dbReference type="ARBA" id="ARBA00022525"/>
    </source>
</evidence>
<dbReference type="GO" id="GO:0016671">
    <property type="term" value="F:oxidoreductase activity, acting on a sulfur group of donors, disulfide as acceptor"/>
    <property type="evidence" value="ECO:0007669"/>
    <property type="project" value="InterPro"/>
</dbReference>
<feature type="chain" id="PRO_5040245587" description="Neuropeptide" evidence="6">
    <location>
        <begin position="17"/>
        <end position="223"/>
    </location>
</feature>
<dbReference type="PANTHER" id="PTHR13234">
    <property type="entry name" value="GAMMA-INTERFERON INDUCIBLE LYSOSOMAL THIOL REDUCTASE GILT"/>
    <property type="match status" value="1"/>
</dbReference>
<evidence type="ECO:0000256" key="6">
    <source>
        <dbReference type="SAM" id="SignalP"/>
    </source>
</evidence>
<keyword evidence="5" id="KW-0325">Glycoprotein</keyword>
<sequence length="223" mass="25163">MAVLVLLVAIVGCVLAKPSSENVKPVEVTFYYSVFFHHAITKGLLPAYTDTKFNYSSLISKLTLVPFSWAYNANQTTYNFKTKRGQFESDGNRLRSCATKYIPDVLTTLNYISCLEKLEKHQQGYAPFEFGIPPKYPIDKCKNKLPAGLYPKIINCYRSDEGWELYEENKEKSKPLLPKAGTIPFPYVSFNDEHDDVLAQDAVDNFKSTLCKVTGVVDKACSL</sequence>
<dbReference type="OrthoDB" id="958254at2759"/>
<evidence type="ECO:0000313" key="7">
    <source>
        <dbReference type="EMBL" id="CAH1394902.1"/>
    </source>
</evidence>
<evidence type="ECO:0008006" key="9">
    <source>
        <dbReference type="Google" id="ProtNLM"/>
    </source>
</evidence>
<dbReference type="PANTHER" id="PTHR13234:SF8">
    <property type="entry name" value="GAMMA-INTERFERON-INDUCIBLE LYSOSOMAL THIOL REDUCTASE"/>
    <property type="match status" value="1"/>
</dbReference>
<organism evidence="7 8">
    <name type="scientific">Nezara viridula</name>
    <name type="common">Southern green stink bug</name>
    <name type="synonym">Cimex viridulus</name>
    <dbReference type="NCBI Taxonomy" id="85310"/>
    <lineage>
        <taxon>Eukaryota</taxon>
        <taxon>Metazoa</taxon>
        <taxon>Ecdysozoa</taxon>
        <taxon>Arthropoda</taxon>
        <taxon>Hexapoda</taxon>
        <taxon>Insecta</taxon>
        <taxon>Pterygota</taxon>
        <taxon>Neoptera</taxon>
        <taxon>Paraneoptera</taxon>
        <taxon>Hemiptera</taxon>
        <taxon>Heteroptera</taxon>
        <taxon>Panheteroptera</taxon>
        <taxon>Pentatomomorpha</taxon>
        <taxon>Pentatomoidea</taxon>
        <taxon>Pentatomidae</taxon>
        <taxon>Pentatominae</taxon>
        <taxon>Nezara</taxon>
    </lineage>
</organism>
<reference evidence="7" key="1">
    <citation type="submission" date="2022-01" db="EMBL/GenBank/DDBJ databases">
        <authorList>
            <person name="King R."/>
        </authorList>
    </citation>
    <scope>NUCLEOTIDE SEQUENCE</scope>
</reference>
<protein>
    <recommendedName>
        <fullName evidence="9">Neuropeptide</fullName>
    </recommendedName>
</protein>
<comment type="similarity">
    <text evidence="2">Belongs to the GILT family.</text>
</comment>
<name>A0A9P0EGN4_NEZVI</name>
<keyword evidence="8" id="KW-1185">Reference proteome</keyword>
<proteinExistence type="inferred from homology"/>
<evidence type="ECO:0000256" key="4">
    <source>
        <dbReference type="ARBA" id="ARBA00022729"/>
    </source>
</evidence>
<evidence type="ECO:0000256" key="1">
    <source>
        <dbReference type="ARBA" id="ARBA00004613"/>
    </source>
</evidence>